<dbReference type="InterPro" id="IPR050445">
    <property type="entry name" value="Bact_polysacc_biosynth/exp"/>
</dbReference>
<evidence type="ECO:0000313" key="3">
    <source>
        <dbReference type="EMBL" id="RKF15364.1"/>
    </source>
</evidence>
<dbReference type="PANTHER" id="PTHR32309">
    <property type="entry name" value="TYROSINE-PROTEIN KINASE"/>
    <property type="match status" value="1"/>
</dbReference>
<comment type="caution">
    <text evidence="3">The sequence shown here is derived from an EMBL/GenBank/DDBJ whole genome shotgun (WGS) entry which is preliminary data.</text>
</comment>
<keyword evidence="1" id="KW-0175">Coiled coil</keyword>
<accession>A0A3A8AUK2</accession>
<dbReference type="OrthoDB" id="7642308at2"/>
<evidence type="ECO:0000313" key="4">
    <source>
        <dbReference type="Proteomes" id="UP000281128"/>
    </source>
</evidence>
<organism evidence="3 4">
    <name type="scientific">Roseovarius spongiae</name>
    <dbReference type="NCBI Taxonomy" id="2320272"/>
    <lineage>
        <taxon>Bacteria</taxon>
        <taxon>Pseudomonadati</taxon>
        <taxon>Pseudomonadota</taxon>
        <taxon>Alphaproteobacteria</taxon>
        <taxon>Rhodobacterales</taxon>
        <taxon>Roseobacteraceae</taxon>
        <taxon>Roseovarius</taxon>
    </lineage>
</organism>
<dbReference type="AlphaFoldDB" id="A0A3A8AUK2"/>
<dbReference type="EMBL" id="RAPE01000002">
    <property type="protein sequence ID" value="RKF15364.1"/>
    <property type="molecule type" value="Genomic_DNA"/>
</dbReference>
<reference evidence="3 4" key="1">
    <citation type="submission" date="2018-09" db="EMBL/GenBank/DDBJ databases">
        <title>Roseovarius spongiae sp. nov., isolated from a marine sponge.</title>
        <authorList>
            <person name="Zhuang L."/>
            <person name="Luo L."/>
        </authorList>
    </citation>
    <scope>NUCLEOTIDE SEQUENCE [LARGE SCALE GENOMIC DNA]</scope>
    <source>
        <strain evidence="3 4">HN-E21</strain>
    </source>
</reference>
<feature type="transmembrane region" description="Helical" evidence="2">
    <location>
        <begin position="348"/>
        <end position="368"/>
    </location>
</feature>
<evidence type="ECO:0000256" key="1">
    <source>
        <dbReference type="SAM" id="Coils"/>
    </source>
</evidence>
<name>A0A3A8AUK2_9RHOB</name>
<feature type="coiled-coil region" evidence="1">
    <location>
        <begin position="168"/>
        <end position="202"/>
    </location>
</feature>
<dbReference type="PANTHER" id="PTHR32309:SF31">
    <property type="entry name" value="CAPSULAR EXOPOLYSACCHARIDE FAMILY"/>
    <property type="match status" value="1"/>
</dbReference>
<keyword evidence="4" id="KW-1185">Reference proteome</keyword>
<gene>
    <name evidence="3" type="ORF">D6850_11145</name>
</gene>
<keyword evidence="2" id="KW-0472">Membrane</keyword>
<feature type="coiled-coil region" evidence="1">
    <location>
        <begin position="259"/>
        <end position="310"/>
    </location>
</feature>
<evidence type="ECO:0000256" key="2">
    <source>
        <dbReference type="SAM" id="Phobius"/>
    </source>
</evidence>
<sequence>MGSIYSIADAIDMVRRRIMTIVAMFLIGSILAFFYALGQQHLYSSSEVLQVQKPTIAADLAPSTITGSSARRLQIIEQQVMSRDSVLDIIAKLGLFADQPQMTRSEKVAAIRKSVSIQGVAAAREGYSDDGAVSLLRITADWPSAEGAQKIAHEFSQHTIALSVSTRLQQANETLEFFKLREKSLEEDVAALEAEITRFRAENDVALPGNTESIQREIEQASASILTIDRRMLALQRRLDAPATSRIERRQREEDLLLMQDLEAERALLASTRERLSEDLAGTPQLDLRMAQYDRRLADLRTQLREVAAHRQEAQVGYQLESRRQSERLTVLEPAPLPDYPFTRSRKVIFLLGAAASLLFGLGLAFVLDLRHPVIRSAEQLEREIGLRPVVSIPEARSPRRPGVFARLFRRAASGGRGR</sequence>
<protein>
    <submittedName>
        <fullName evidence="3">DUF874 domain-containing protein</fullName>
    </submittedName>
</protein>
<keyword evidence="2" id="KW-0812">Transmembrane</keyword>
<keyword evidence="2" id="KW-1133">Transmembrane helix</keyword>
<proteinExistence type="predicted"/>
<feature type="transmembrane region" description="Helical" evidence="2">
    <location>
        <begin position="21"/>
        <end position="38"/>
    </location>
</feature>
<dbReference type="Proteomes" id="UP000281128">
    <property type="component" value="Unassembled WGS sequence"/>
</dbReference>